<dbReference type="Proteomes" id="UP000192247">
    <property type="component" value="Unassembled WGS sequence"/>
</dbReference>
<accession>A0A1V9XTP2</accession>
<proteinExistence type="predicted"/>
<dbReference type="EMBL" id="MNPL01004402">
    <property type="protein sequence ID" value="OQR76782.1"/>
    <property type="molecule type" value="Genomic_DNA"/>
</dbReference>
<dbReference type="InParanoid" id="A0A1V9XTP2"/>
<comment type="caution">
    <text evidence="1">The sequence shown here is derived from an EMBL/GenBank/DDBJ whole genome shotgun (WGS) entry which is preliminary data.</text>
</comment>
<keyword evidence="2" id="KW-1185">Reference proteome</keyword>
<sequence length="91" mass="10307">MSQQRLSSLRTSSSSRCMTAYRRSGLKSFRIHADVDKTGARSANTPGRNTCTVEPYIQSPVTDTRRVNTRRKHRTAMNYEEVQQQQATAEG</sequence>
<evidence type="ECO:0000313" key="2">
    <source>
        <dbReference type="Proteomes" id="UP000192247"/>
    </source>
</evidence>
<organism evidence="1 2">
    <name type="scientific">Tropilaelaps mercedesae</name>
    <dbReference type="NCBI Taxonomy" id="418985"/>
    <lineage>
        <taxon>Eukaryota</taxon>
        <taxon>Metazoa</taxon>
        <taxon>Ecdysozoa</taxon>
        <taxon>Arthropoda</taxon>
        <taxon>Chelicerata</taxon>
        <taxon>Arachnida</taxon>
        <taxon>Acari</taxon>
        <taxon>Parasitiformes</taxon>
        <taxon>Mesostigmata</taxon>
        <taxon>Gamasina</taxon>
        <taxon>Dermanyssoidea</taxon>
        <taxon>Laelapidae</taxon>
        <taxon>Tropilaelaps</taxon>
    </lineage>
</organism>
<dbReference type="AlphaFoldDB" id="A0A1V9XTP2"/>
<gene>
    <name evidence="1" type="ORF">BIW11_07558</name>
</gene>
<name>A0A1V9XTP2_9ACAR</name>
<reference evidence="1 2" key="1">
    <citation type="journal article" date="2017" name="Gigascience">
        <title>Draft genome of the honey bee ectoparasitic mite, Tropilaelaps mercedesae, is shaped by the parasitic life history.</title>
        <authorList>
            <person name="Dong X."/>
            <person name="Armstrong S.D."/>
            <person name="Xia D."/>
            <person name="Makepeace B.L."/>
            <person name="Darby A.C."/>
            <person name="Kadowaki T."/>
        </authorList>
    </citation>
    <scope>NUCLEOTIDE SEQUENCE [LARGE SCALE GENOMIC DNA]</scope>
    <source>
        <strain evidence="1">Wuxi-XJTLU</strain>
    </source>
</reference>
<evidence type="ECO:0000313" key="1">
    <source>
        <dbReference type="EMBL" id="OQR76782.1"/>
    </source>
</evidence>
<protein>
    <submittedName>
        <fullName evidence="1">Uncharacterized protein</fullName>
    </submittedName>
</protein>